<proteinExistence type="predicted"/>
<evidence type="ECO:0000313" key="3">
    <source>
        <dbReference type="Proteomes" id="UP000501690"/>
    </source>
</evidence>
<organism evidence="2 3">
    <name type="scientific">Vigna unguiculata</name>
    <name type="common">Cowpea</name>
    <dbReference type="NCBI Taxonomy" id="3917"/>
    <lineage>
        <taxon>Eukaryota</taxon>
        <taxon>Viridiplantae</taxon>
        <taxon>Streptophyta</taxon>
        <taxon>Embryophyta</taxon>
        <taxon>Tracheophyta</taxon>
        <taxon>Spermatophyta</taxon>
        <taxon>Magnoliopsida</taxon>
        <taxon>eudicotyledons</taxon>
        <taxon>Gunneridae</taxon>
        <taxon>Pentapetalae</taxon>
        <taxon>rosids</taxon>
        <taxon>fabids</taxon>
        <taxon>Fabales</taxon>
        <taxon>Fabaceae</taxon>
        <taxon>Papilionoideae</taxon>
        <taxon>50 kb inversion clade</taxon>
        <taxon>NPAAA clade</taxon>
        <taxon>indigoferoid/millettioid clade</taxon>
        <taxon>Phaseoleae</taxon>
        <taxon>Vigna</taxon>
    </lineage>
</organism>
<dbReference type="Proteomes" id="UP000501690">
    <property type="component" value="Linkage Group LG7"/>
</dbReference>
<evidence type="ECO:0000313" key="2">
    <source>
        <dbReference type="EMBL" id="QCD99948.1"/>
    </source>
</evidence>
<sequence length="163" mass="18257">MFAWWWRDAGTLAERQREGRLVGTAWPDATRDSDRGLAWWSRVVVDGRETRRRQGARVVVSRGGGWTRDETAVAGCETRRRWQEARVVVSSGGLAGSHGEKKKQRRRQRNSDSGSDSTRGGGSGSTELALLEWPELAESRRNLQREMAAAHARKNGVLFLSPN</sequence>
<keyword evidence="3" id="KW-1185">Reference proteome</keyword>
<evidence type="ECO:0000256" key="1">
    <source>
        <dbReference type="SAM" id="MobiDB-lite"/>
    </source>
</evidence>
<feature type="region of interest" description="Disordered" evidence="1">
    <location>
        <begin position="87"/>
        <end position="132"/>
    </location>
</feature>
<protein>
    <submittedName>
        <fullName evidence="2">Uncharacterized protein</fullName>
    </submittedName>
</protein>
<dbReference type="EMBL" id="CP039351">
    <property type="protein sequence ID" value="QCD99948.1"/>
    <property type="molecule type" value="Genomic_DNA"/>
</dbReference>
<reference evidence="2 3" key="1">
    <citation type="submission" date="2019-04" db="EMBL/GenBank/DDBJ databases">
        <title>An improved genome assembly and genetic linkage map for asparagus bean, Vigna unguiculata ssp. sesquipedialis.</title>
        <authorList>
            <person name="Xia Q."/>
            <person name="Zhang R."/>
            <person name="Dong Y."/>
        </authorList>
    </citation>
    <scope>NUCLEOTIDE SEQUENCE [LARGE SCALE GENOMIC DNA]</scope>
    <source>
        <tissue evidence="2">Leaf</tissue>
    </source>
</reference>
<dbReference type="AlphaFoldDB" id="A0A4D6MIA3"/>
<name>A0A4D6MIA3_VIGUN</name>
<accession>A0A4D6MIA3</accession>
<gene>
    <name evidence="2" type="ORF">DEO72_LG7g1235</name>
</gene>